<dbReference type="OrthoDB" id="9781616at2"/>
<dbReference type="InterPro" id="IPR008323">
    <property type="entry name" value="UCP033563"/>
</dbReference>
<evidence type="ECO:0000313" key="2">
    <source>
        <dbReference type="Proteomes" id="UP000238322"/>
    </source>
</evidence>
<reference evidence="1 2" key="1">
    <citation type="submission" date="2018-02" db="EMBL/GenBank/DDBJ databases">
        <title>Comparative genomes isolates from brazilian mangrove.</title>
        <authorList>
            <person name="Araujo J.E."/>
            <person name="Taketani R.G."/>
            <person name="Silva M.C.P."/>
            <person name="Loureco M.V."/>
            <person name="Andreote F.D."/>
        </authorList>
    </citation>
    <scope>NUCLEOTIDE SEQUENCE [LARGE SCALE GENOMIC DNA]</scope>
    <source>
        <strain evidence="1 2">Hex-1 MGV</strain>
    </source>
</reference>
<name>A0A2S8G6Y4_9BACT</name>
<comment type="caution">
    <text evidence="1">The sequence shown here is derived from an EMBL/GenBank/DDBJ whole genome shotgun (WGS) entry which is preliminary data.</text>
</comment>
<dbReference type="EMBL" id="PUHY01000004">
    <property type="protein sequence ID" value="PQO39904.1"/>
    <property type="molecule type" value="Genomic_DNA"/>
</dbReference>
<proteinExistence type="predicted"/>
<evidence type="ECO:0008006" key="3">
    <source>
        <dbReference type="Google" id="ProtNLM"/>
    </source>
</evidence>
<dbReference type="Proteomes" id="UP000238322">
    <property type="component" value="Unassembled WGS sequence"/>
</dbReference>
<dbReference type="RefSeq" id="WP_105328339.1">
    <property type="nucleotide sequence ID" value="NZ_PUHY01000004.1"/>
</dbReference>
<dbReference type="Pfam" id="PF06245">
    <property type="entry name" value="DUF1015"/>
    <property type="match status" value="1"/>
</dbReference>
<dbReference type="PANTHER" id="PTHR36454:SF1">
    <property type="entry name" value="DUF1015 DOMAIN-CONTAINING PROTEIN"/>
    <property type="match status" value="1"/>
</dbReference>
<evidence type="ECO:0000313" key="1">
    <source>
        <dbReference type="EMBL" id="PQO39904.1"/>
    </source>
</evidence>
<accession>A0A2S8G6Y4</accession>
<gene>
    <name evidence="1" type="ORF">C5Y83_03995</name>
</gene>
<dbReference type="AlphaFoldDB" id="A0A2S8G6Y4"/>
<sequence>MPEIRAIHGLRYDLGHIGSLAEVISPPAAEISAEKLDELYQRHPANVARVLTNRAEVGDDESSNRFTRAARFITDWQRQGVLQKDPDPAIYVYHQEFDFRGERVIRRGLLAGALLPDQDLTEYSTDGNSAPEQVDDETNSLNNLQMLGATHTNVEPAVAIYADSQRKVSQILNHAVATMTPLVAKDEFGVIHRLWPVTDHLAIGEVREAMANCSACYTYETPRSIAQLYRHELKQVSDLPSHHPAQCVLTAFFEMSEPGLECLTRLPLYGNAPEIASTELIEKLGVYFDAIPYEQGAEAAARLWNELNEMGNGNFGFYCAADDQWVIASLTEAGILHMDECSPDLPEAWRYLDSSILGWLVMHELLEIAEPQSTYVEDVESLIERIRSEEFPEYSMAAIVLPPQPNQLEPLWATGNPFGDNILTNPQPVCGLVFNPLK</sequence>
<organism evidence="1 2">
    <name type="scientific">Blastopirellula marina</name>
    <dbReference type="NCBI Taxonomy" id="124"/>
    <lineage>
        <taxon>Bacteria</taxon>
        <taxon>Pseudomonadati</taxon>
        <taxon>Planctomycetota</taxon>
        <taxon>Planctomycetia</taxon>
        <taxon>Pirellulales</taxon>
        <taxon>Pirellulaceae</taxon>
        <taxon>Blastopirellula</taxon>
    </lineage>
</organism>
<protein>
    <recommendedName>
        <fullName evidence="3">DUF1015 domain-containing protein</fullName>
    </recommendedName>
</protein>
<dbReference type="PANTHER" id="PTHR36454">
    <property type="entry name" value="LMO2823 PROTEIN"/>
    <property type="match status" value="1"/>
</dbReference>